<dbReference type="GO" id="GO:0006284">
    <property type="term" value="P:base-excision repair"/>
    <property type="evidence" value="ECO:0007669"/>
    <property type="project" value="InterPro"/>
</dbReference>
<dbReference type="Pfam" id="PF00730">
    <property type="entry name" value="HhH-GPD"/>
    <property type="match status" value="1"/>
</dbReference>
<evidence type="ECO:0000256" key="8">
    <source>
        <dbReference type="ARBA" id="ARBA00023204"/>
    </source>
</evidence>
<accession>A0A382ZY76</accession>
<evidence type="ECO:0000256" key="3">
    <source>
        <dbReference type="ARBA" id="ARBA00022723"/>
    </source>
</evidence>
<evidence type="ECO:0000256" key="6">
    <source>
        <dbReference type="ARBA" id="ARBA00023004"/>
    </source>
</evidence>
<feature type="domain" description="HhH-GPD" evidence="10">
    <location>
        <begin position="34"/>
        <end position="95"/>
    </location>
</feature>
<keyword evidence="3" id="KW-0479">Metal-binding</keyword>
<keyword evidence="5" id="KW-0378">Hydrolase</keyword>
<dbReference type="Gene3D" id="1.10.340.30">
    <property type="entry name" value="Hypothetical protein, domain 2"/>
    <property type="match status" value="1"/>
</dbReference>
<comment type="similarity">
    <text evidence="2">Belongs to the Nth/MutY family.</text>
</comment>
<dbReference type="GO" id="GO:0034039">
    <property type="term" value="F:8-oxo-7,8-dihydroguanine DNA N-glycosylase activity"/>
    <property type="evidence" value="ECO:0007669"/>
    <property type="project" value="TreeGrafter"/>
</dbReference>
<evidence type="ECO:0000256" key="7">
    <source>
        <dbReference type="ARBA" id="ARBA00023014"/>
    </source>
</evidence>
<evidence type="ECO:0000256" key="5">
    <source>
        <dbReference type="ARBA" id="ARBA00022801"/>
    </source>
</evidence>
<keyword evidence="4" id="KW-0227">DNA damage</keyword>
<organism evidence="11">
    <name type="scientific">marine metagenome</name>
    <dbReference type="NCBI Taxonomy" id="408172"/>
    <lineage>
        <taxon>unclassified sequences</taxon>
        <taxon>metagenomes</taxon>
        <taxon>ecological metagenomes</taxon>
    </lineage>
</organism>
<dbReference type="InterPro" id="IPR003265">
    <property type="entry name" value="HhH-GPD_domain"/>
</dbReference>
<dbReference type="GO" id="GO:0051536">
    <property type="term" value="F:iron-sulfur cluster binding"/>
    <property type="evidence" value="ECO:0007669"/>
    <property type="project" value="UniProtKB-KW"/>
</dbReference>
<name>A0A382ZY76_9ZZZZ</name>
<feature type="non-terminal residue" evidence="11">
    <location>
        <position position="107"/>
    </location>
</feature>
<dbReference type="GO" id="GO:0046872">
    <property type="term" value="F:metal ion binding"/>
    <property type="evidence" value="ECO:0007669"/>
    <property type="project" value="UniProtKB-KW"/>
</dbReference>
<evidence type="ECO:0000256" key="1">
    <source>
        <dbReference type="ARBA" id="ARBA00001966"/>
    </source>
</evidence>
<dbReference type="InterPro" id="IPR011257">
    <property type="entry name" value="DNA_glycosylase"/>
</dbReference>
<protein>
    <recommendedName>
        <fullName evidence="10">HhH-GPD domain-containing protein</fullName>
    </recommendedName>
</protein>
<dbReference type="PANTHER" id="PTHR42944:SF1">
    <property type="entry name" value="ADENINE DNA GLYCOSYLASE"/>
    <property type="match status" value="1"/>
</dbReference>
<evidence type="ECO:0000313" key="11">
    <source>
        <dbReference type="EMBL" id="SVE00432.1"/>
    </source>
</evidence>
<keyword evidence="7" id="KW-0411">Iron-sulfur</keyword>
<keyword evidence="8" id="KW-0234">DNA repair</keyword>
<dbReference type="PANTHER" id="PTHR42944">
    <property type="entry name" value="ADENINE DNA GLYCOSYLASE"/>
    <property type="match status" value="1"/>
</dbReference>
<dbReference type="GO" id="GO:0006298">
    <property type="term" value="P:mismatch repair"/>
    <property type="evidence" value="ECO:0007669"/>
    <property type="project" value="TreeGrafter"/>
</dbReference>
<evidence type="ECO:0000259" key="10">
    <source>
        <dbReference type="Pfam" id="PF00730"/>
    </source>
</evidence>
<reference evidence="11" key="1">
    <citation type="submission" date="2018-05" db="EMBL/GenBank/DDBJ databases">
        <authorList>
            <person name="Lanie J.A."/>
            <person name="Ng W.-L."/>
            <person name="Kazmierczak K.M."/>
            <person name="Andrzejewski T.M."/>
            <person name="Davidsen T.M."/>
            <person name="Wayne K.J."/>
            <person name="Tettelin H."/>
            <person name="Glass J.I."/>
            <person name="Rusch D."/>
            <person name="Podicherti R."/>
            <person name="Tsui H.-C.T."/>
            <person name="Winkler M.E."/>
        </authorList>
    </citation>
    <scope>NUCLEOTIDE SEQUENCE</scope>
</reference>
<proteinExistence type="inferred from homology"/>
<comment type="cofactor">
    <cofactor evidence="1">
        <name>[4Fe-4S] cluster</name>
        <dbReference type="ChEBI" id="CHEBI:49883"/>
    </cofactor>
</comment>
<gene>
    <name evidence="11" type="ORF">METZ01_LOCUS453286</name>
</gene>
<dbReference type="CDD" id="cd00056">
    <property type="entry name" value="ENDO3c"/>
    <property type="match status" value="1"/>
</dbReference>
<evidence type="ECO:0000256" key="2">
    <source>
        <dbReference type="ARBA" id="ARBA00008343"/>
    </source>
</evidence>
<keyword evidence="9" id="KW-0326">Glycosidase</keyword>
<dbReference type="InterPro" id="IPR044298">
    <property type="entry name" value="MIG/MutY"/>
</dbReference>
<dbReference type="EMBL" id="UINC01187617">
    <property type="protein sequence ID" value="SVE00432.1"/>
    <property type="molecule type" value="Genomic_DNA"/>
</dbReference>
<sequence length="107" mass="12367">MAAELLAWYSVHGRNLPWRSPPGVRPDPYHVWLSEIMLQQTTVATVGPYFERFLDRWPRLLDLAAAPLDDVLHAWQGLGYYARARNMLRCAQQIVERFGGNFPQEEA</sequence>
<dbReference type="GO" id="GO:0032357">
    <property type="term" value="F:oxidized purine DNA binding"/>
    <property type="evidence" value="ECO:0007669"/>
    <property type="project" value="TreeGrafter"/>
</dbReference>
<evidence type="ECO:0000256" key="9">
    <source>
        <dbReference type="ARBA" id="ARBA00023295"/>
    </source>
</evidence>
<dbReference type="GO" id="GO:0035485">
    <property type="term" value="F:adenine/guanine mispair binding"/>
    <property type="evidence" value="ECO:0007669"/>
    <property type="project" value="TreeGrafter"/>
</dbReference>
<dbReference type="GO" id="GO:0000701">
    <property type="term" value="F:purine-specific mismatch base pair DNA N-glycosylase activity"/>
    <property type="evidence" value="ECO:0007669"/>
    <property type="project" value="TreeGrafter"/>
</dbReference>
<dbReference type="AlphaFoldDB" id="A0A382ZY76"/>
<keyword evidence="6" id="KW-0408">Iron</keyword>
<evidence type="ECO:0000256" key="4">
    <source>
        <dbReference type="ARBA" id="ARBA00022763"/>
    </source>
</evidence>
<dbReference type="SUPFAM" id="SSF48150">
    <property type="entry name" value="DNA-glycosylase"/>
    <property type="match status" value="1"/>
</dbReference>